<protein>
    <submittedName>
        <fullName evidence="1">Uncharacterized protein</fullName>
    </submittedName>
</protein>
<evidence type="ECO:0000313" key="1">
    <source>
        <dbReference type="EMBL" id="JAH76970.1"/>
    </source>
</evidence>
<organism evidence="1">
    <name type="scientific">Anguilla anguilla</name>
    <name type="common">European freshwater eel</name>
    <name type="synonym">Muraena anguilla</name>
    <dbReference type="NCBI Taxonomy" id="7936"/>
    <lineage>
        <taxon>Eukaryota</taxon>
        <taxon>Metazoa</taxon>
        <taxon>Chordata</taxon>
        <taxon>Craniata</taxon>
        <taxon>Vertebrata</taxon>
        <taxon>Euteleostomi</taxon>
        <taxon>Actinopterygii</taxon>
        <taxon>Neopterygii</taxon>
        <taxon>Teleostei</taxon>
        <taxon>Anguilliformes</taxon>
        <taxon>Anguillidae</taxon>
        <taxon>Anguilla</taxon>
    </lineage>
</organism>
<name>A0A0E9VHS0_ANGAN</name>
<sequence length="71" mass="8175">MNISKYTVQSTPVEWLGQNFIHVSKILVLGVTWLYHKLSLTHGFHMCRFGVETGRQATPVFSLEWVPRFGP</sequence>
<dbReference type="EMBL" id="GBXM01031607">
    <property type="protein sequence ID" value="JAH76970.1"/>
    <property type="molecule type" value="Transcribed_RNA"/>
</dbReference>
<proteinExistence type="predicted"/>
<dbReference type="AlphaFoldDB" id="A0A0E9VHS0"/>
<reference evidence="1" key="2">
    <citation type="journal article" date="2015" name="Fish Shellfish Immunol.">
        <title>Early steps in the European eel (Anguilla anguilla)-Vibrio vulnificus interaction in the gills: Role of the RtxA13 toxin.</title>
        <authorList>
            <person name="Callol A."/>
            <person name="Pajuelo D."/>
            <person name="Ebbesson L."/>
            <person name="Teles M."/>
            <person name="MacKenzie S."/>
            <person name="Amaro C."/>
        </authorList>
    </citation>
    <scope>NUCLEOTIDE SEQUENCE</scope>
</reference>
<reference evidence="1" key="1">
    <citation type="submission" date="2014-11" db="EMBL/GenBank/DDBJ databases">
        <authorList>
            <person name="Amaro Gonzalez C."/>
        </authorList>
    </citation>
    <scope>NUCLEOTIDE SEQUENCE</scope>
</reference>
<accession>A0A0E9VHS0</accession>